<evidence type="ECO:0000256" key="5">
    <source>
        <dbReference type="ARBA" id="ARBA00022461"/>
    </source>
</evidence>
<dbReference type="Proteomes" id="UP000719412">
    <property type="component" value="Unassembled WGS sequence"/>
</dbReference>
<evidence type="ECO:0000256" key="7">
    <source>
        <dbReference type="ARBA" id="ARBA00022723"/>
    </source>
</evidence>
<dbReference type="Gene3D" id="4.10.1040.10">
    <property type="entry name" value="DM DNA-binding domain"/>
    <property type="match status" value="1"/>
</dbReference>
<evidence type="ECO:0000256" key="16">
    <source>
        <dbReference type="ARBA" id="ARBA00023303"/>
    </source>
</evidence>
<feature type="chain" id="PRO_5035280256" description="DM domain-containing protein" evidence="21">
    <location>
        <begin position="21"/>
        <end position="1466"/>
    </location>
</feature>
<feature type="transmembrane region" description="Helical" evidence="20">
    <location>
        <begin position="300"/>
        <end position="323"/>
    </location>
</feature>
<evidence type="ECO:0000256" key="15">
    <source>
        <dbReference type="ARBA" id="ARBA00023242"/>
    </source>
</evidence>
<feature type="transmembrane region" description="Helical" evidence="20">
    <location>
        <begin position="640"/>
        <end position="662"/>
    </location>
</feature>
<dbReference type="Pfam" id="PF03474">
    <property type="entry name" value="DMA"/>
    <property type="match status" value="1"/>
</dbReference>
<dbReference type="GO" id="GO:0043565">
    <property type="term" value="F:sequence-specific DNA binding"/>
    <property type="evidence" value="ECO:0007669"/>
    <property type="project" value="InterPro"/>
</dbReference>
<dbReference type="InterPro" id="IPR036407">
    <property type="entry name" value="DM_DNA-bd_sf"/>
</dbReference>
<keyword evidence="10" id="KW-0915">Sodium</keyword>
<keyword evidence="4 18" id="KW-0813">Transport</keyword>
<evidence type="ECO:0000256" key="9">
    <source>
        <dbReference type="ARBA" id="ARBA00022989"/>
    </source>
</evidence>
<keyword evidence="24" id="KW-1185">Reference proteome</keyword>
<dbReference type="GO" id="GO:0016747">
    <property type="term" value="F:acyltransferase activity, transferring groups other than amino-acyl groups"/>
    <property type="evidence" value="ECO:0007669"/>
    <property type="project" value="InterPro"/>
</dbReference>
<dbReference type="Pfam" id="PF00751">
    <property type="entry name" value="DM"/>
    <property type="match status" value="1"/>
</dbReference>
<keyword evidence="13 20" id="KW-0472">Membrane</keyword>
<keyword evidence="21" id="KW-0732">Signal</keyword>
<evidence type="ECO:0000256" key="10">
    <source>
        <dbReference type="ARBA" id="ARBA00023053"/>
    </source>
</evidence>
<evidence type="ECO:0000256" key="14">
    <source>
        <dbReference type="ARBA" id="ARBA00023201"/>
    </source>
</evidence>
<keyword evidence="16 18" id="KW-0407">Ion channel</keyword>
<dbReference type="SMART" id="SM00301">
    <property type="entry name" value="DM"/>
    <property type="match status" value="1"/>
</dbReference>
<feature type="region of interest" description="Disordered" evidence="19">
    <location>
        <begin position="1374"/>
        <end position="1412"/>
    </location>
</feature>
<evidence type="ECO:0000256" key="17">
    <source>
        <dbReference type="PROSITE-ProRule" id="PRU00070"/>
    </source>
</evidence>
<dbReference type="Gene3D" id="1.10.287.820">
    <property type="entry name" value="Acid-sensing ion channel domain"/>
    <property type="match status" value="1"/>
</dbReference>
<sequence length="1466" mass="166238">MARVALVLAFFFAQSVVVDSQDKTSESVKLTMKQGLIMNQVLAIYALDNVEDPRCKNHTELFKNGLRKFEPWALKMFDSSSKIQPGILLGNLVEFGNFKQCIQTRFNEIKGKHCLMKITPDLDLIKTILRFRNVTEKRFAKIRLIVEKSALFWSVCVPAACPNSDVARHFNKTIMEMSDGLNLVVSLDDKHCQTMESEEKMGLTQYVSISLLLVPVAAGLVSTVVVPHTRNSLALAFSIPSNYRKIVSRRSHNDLDCIHGLRFLSTCYVVIGHRFLMAMFSPVINGLEILDWIQYYSSTIIIGGTICVDTFFLMSGLLVSVGFFQHVTKTGKFNLLTFYLYRYFRITPTLAIVVLIYATLIQFFGSGPLWYDTCEAHLKPCRYYWWSTLLHVQSYVNPGALVPPEASLKSLMIVSFQCVLQTWYLTCDMTFYYFSPLVLYPLWKWRVLGLVTYAATYFFSLSISFYLAWVNEYEGGMPITNQLFETEYFQRHYITPHTRAPPYIIGLGFGYCLFKLNGEKIKMSTFTKATGWVLSATLMATSVVSCHIFQLEDYDYNRLETSLFISCSRSAWTAGVVWIVWSCVNGCGGPINDFLSCFMFRVLGRLSYGVFLLHLILQLFKNAANKTPIYFSNFTTIFDSLADLSLTILVSFFFTLFYELPLTALEGTLEPSMATAPKTRSKMLLEFIRLFFTQSSIHGLSHMTYKRRHPVEVVIWVAIVAAAVYGAVVLSSMTLKRYTENPTVISMERDRFSWNTTFPAATICPSYKINEPLLDLYVQSSTEKNKTLLREFLVTLASATYTNFDQVVEYDGITEEQYLDILLDLQFEFKPSVSNSGSNNKMYSLQKVITEMGICYSFNSKLAVYSSPDYWDEGNWELIEGNDIFYVNPLDGEVFANVMNMSTVVVPQNLQIYVHGPYEVADIASKKVNSPNGFFLQMYLSGLTIFSSDNIRFLTIKQRKCRFHDESNLKHFPAYSYLLCRMECRATLAKRLCGCVPHFYRKLEGERVCNVPGLHCLAKHKEKLILMKGECSCLSNCNEVNYIVEDLDTREWFLGSNLQWGLKEYPKMRLRRDIIFGFTDLLVYIGGMAGLFLGCSVLSFIEILYFFTLRLYWFVIKYGKETRAKFTWRGVGAAWGCRGWDPWGFEGGGANLGVAFRCSVGGGPRLAAPASYAGNGRIRPRPIGWTGCCIFAMTEIFSSYCIFANVCCGLVLAARMLSNSRSARVPKCARCRNHGMISTLRGHKKQCIYKNCSCAKCGLIKERQRIMAAQVALKRQQAAEDAIALHLASAENGTTYDYLPPGRIFGMQVTSPEPEEEKQSVHQETQDEVMVSPASIDMLTKLFPNKKRSVLELVLKRCNHDLLKAIEHFNLNASKATSSSESDSGGKEENSSAFRPVGAAKPKPYTTPHQNPLPMISGSKVFMHSLYPFLPLFNPQPVLPSPVYVPGFCECDQCKHSLYSRLEPRQ</sequence>
<keyword evidence="14 18" id="KW-0739">Sodium transport</keyword>
<feature type="transmembrane region" description="Helical" evidence="20">
    <location>
        <begin position="500"/>
        <end position="517"/>
    </location>
</feature>
<feature type="transmembrane region" description="Helical" evidence="20">
    <location>
        <begin position="1183"/>
        <end position="1214"/>
    </location>
</feature>
<keyword evidence="8 17" id="KW-0862">Zinc</keyword>
<dbReference type="PROSITE" id="PS40000">
    <property type="entry name" value="DM_1"/>
    <property type="match status" value="1"/>
</dbReference>
<evidence type="ECO:0000256" key="19">
    <source>
        <dbReference type="SAM" id="MobiDB-lite"/>
    </source>
</evidence>
<comment type="subcellular location">
    <subcellularLocation>
        <location evidence="1">Membrane</location>
        <topology evidence="1">Multi-pass membrane protein</topology>
    </subcellularLocation>
    <subcellularLocation>
        <location evidence="17">Nucleus</location>
    </subcellularLocation>
</comment>
<feature type="transmembrane region" description="Helical" evidence="20">
    <location>
        <begin position="343"/>
        <end position="364"/>
    </location>
</feature>
<evidence type="ECO:0000256" key="11">
    <source>
        <dbReference type="ARBA" id="ARBA00023065"/>
    </source>
</evidence>
<dbReference type="Pfam" id="PF01757">
    <property type="entry name" value="Acyl_transf_3"/>
    <property type="match status" value="1"/>
</dbReference>
<dbReference type="InterPro" id="IPR001275">
    <property type="entry name" value="DM_DNA-bd"/>
</dbReference>
<keyword evidence="6 18" id="KW-0812">Transmembrane</keyword>
<evidence type="ECO:0000256" key="12">
    <source>
        <dbReference type="ARBA" id="ARBA00023125"/>
    </source>
</evidence>
<evidence type="ECO:0000256" key="8">
    <source>
        <dbReference type="ARBA" id="ARBA00022833"/>
    </source>
</evidence>
<dbReference type="SMART" id="SM00703">
    <property type="entry name" value="NRF"/>
    <property type="match status" value="1"/>
</dbReference>
<feature type="transmembrane region" description="Helical" evidence="20">
    <location>
        <begin position="206"/>
        <end position="226"/>
    </location>
</feature>
<comment type="caution">
    <text evidence="23">The sequence shown here is derived from an EMBL/GenBank/DDBJ whole genome shotgun (WGS) entry which is preliminary data.</text>
</comment>
<keyword evidence="9 20" id="KW-1133">Transmembrane helix</keyword>
<dbReference type="CDD" id="cd14370">
    <property type="entry name" value="CUE_DMA"/>
    <property type="match status" value="1"/>
</dbReference>
<evidence type="ECO:0000256" key="18">
    <source>
        <dbReference type="RuleBase" id="RU000679"/>
    </source>
</evidence>
<feature type="transmembrane region" description="Helical" evidence="20">
    <location>
        <begin position="260"/>
        <end position="280"/>
    </location>
</feature>
<keyword evidence="11 18" id="KW-0406">Ion transport</keyword>
<evidence type="ECO:0000256" key="6">
    <source>
        <dbReference type="ARBA" id="ARBA00022692"/>
    </source>
</evidence>
<keyword evidence="7 17" id="KW-0479">Metal-binding</keyword>
<dbReference type="InterPro" id="IPR005173">
    <property type="entry name" value="DMA"/>
</dbReference>
<dbReference type="GO" id="GO:0005272">
    <property type="term" value="F:sodium channel activity"/>
    <property type="evidence" value="ECO:0007669"/>
    <property type="project" value="UniProtKB-KW"/>
</dbReference>
<feature type="region of interest" description="Disordered" evidence="19">
    <location>
        <begin position="1308"/>
        <end position="1328"/>
    </location>
</feature>
<evidence type="ECO:0000313" key="24">
    <source>
        <dbReference type="Proteomes" id="UP000719412"/>
    </source>
</evidence>
<dbReference type="FunFam" id="4.10.1040.10:FF:000001">
    <property type="entry name" value="doublesex- and mab-3-related transcription factor 1"/>
    <property type="match status" value="1"/>
</dbReference>
<reference evidence="23" key="1">
    <citation type="journal article" date="2020" name="J Insects Food Feed">
        <title>The yellow mealworm (Tenebrio molitor) genome: a resource for the emerging insects as food and feed industry.</title>
        <authorList>
            <person name="Eriksson T."/>
            <person name="Andere A."/>
            <person name="Kelstrup H."/>
            <person name="Emery V."/>
            <person name="Picard C."/>
        </authorList>
    </citation>
    <scope>NUCLEOTIDE SEQUENCE</scope>
    <source>
        <strain evidence="23">Stoneville</strain>
        <tissue evidence="23">Whole head</tissue>
    </source>
</reference>
<evidence type="ECO:0000256" key="21">
    <source>
        <dbReference type="SAM" id="SignalP"/>
    </source>
</evidence>
<dbReference type="InterPro" id="IPR052728">
    <property type="entry name" value="O2_lipid_transport_reg"/>
</dbReference>
<evidence type="ECO:0000256" key="13">
    <source>
        <dbReference type="ARBA" id="ARBA00023136"/>
    </source>
</evidence>
<keyword evidence="15 17" id="KW-0539">Nucleus</keyword>
<keyword evidence="12 17" id="KW-0238">DNA-binding</keyword>
<keyword evidence="5 18" id="KW-0894">Sodium channel</keyword>
<feature type="DNA-binding region" description="DM" evidence="17">
    <location>
        <begin position="1228"/>
        <end position="1275"/>
    </location>
</feature>
<feature type="transmembrane region" description="Helical" evidence="20">
    <location>
        <begin position="713"/>
        <end position="730"/>
    </location>
</feature>
<dbReference type="GO" id="GO:0006355">
    <property type="term" value="P:regulation of DNA-templated transcription"/>
    <property type="evidence" value="ECO:0007669"/>
    <property type="project" value="InterPro"/>
</dbReference>
<evidence type="ECO:0000256" key="3">
    <source>
        <dbReference type="ARBA" id="ARBA00007193"/>
    </source>
</evidence>
<accession>A0A8J6H6N2</accession>
<feature type="signal peptide" evidence="21">
    <location>
        <begin position="1"/>
        <end position="20"/>
    </location>
</feature>
<dbReference type="GO" id="GO:0046872">
    <property type="term" value="F:metal ion binding"/>
    <property type="evidence" value="ECO:0007669"/>
    <property type="project" value="UniProtKB-KW"/>
</dbReference>
<dbReference type="GO" id="GO:0016020">
    <property type="term" value="C:membrane"/>
    <property type="evidence" value="ECO:0007669"/>
    <property type="project" value="UniProtKB-SubCell"/>
</dbReference>
<dbReference type="Gene3D" id="1.10.287.770">
    <property type="entry name" value="YojJ-like"/>
    <property type="match status" value="1"/>
</dbReference>
<name>A0A8J6H6N2_TENMO</name>
<feature type="transmembrane region" description="Helical" evidence="20">
    <location>
        <begin position="1081"/>
        <end position="1107"/>
    </location>
</feature>
<dbReference type="Pfam" id="PF00858">
    <property type="entry name" value="ASC"/>
    <property type="match status" value="1"/>
</dbReference>
<protein>
    <recommendedName>
        <fullName evidence="22">DM domain-containing protein</fullName>
    </recommendedName>
</protein>
<feature type="compositionally biased region" description="Low complexity" evidence="19">
    <location>
        <begin position="1374"/>
        <end position="1383"/>
    </location>
</feature>
<dbReference type="InterPro" id="IPR006621">
    <property type="entry name" value="Nose-resist-to-fluoxetine_N"/>
</dbReference>
<organism evidence="23 24">
    <name type="scientific">Tenebrio molitor</name>
    <name type="common">Yellow mealworm beetle</name>
    <dbReference type="NCBI Taxonomy" id="7067"/>
    <lineage>
        <taxon>Eukaryota</taxon>
        <taxon>Metazoa</taxon>
        <taxon>Ecdysozoa</taxon>
        <taxon>Arthropoda</taxon>
        <taxon>Hexapoda</taxon>
        <taxon>Insecta</taxon>
        <taxon>Pterygota</taxon>
        <taxon>Neoptera</taxon>
        <taxon>Endopterygota</taxon>
        <taxon>Coleoptera</taxon>
        <taxon>Polyphaga</taxon>
        <taxon>Cucujiformia</taxon>
        <taxon>Tenebrionidae</taxon>
        <taxon>Tenebrio</taxon>
    </lineage>
</organism>
<dbReference type="PANTHER" id="PTHR11161">
    <property type="entry name" value="O-ACYLTRANSFERASE"/>
    <property type="match status" value="1"/>
</dbReference>
<dbReference type="InterPro" id="IPR002656">
    <property type="entry name" value="Acyl_transf_3_dom"/>
</dbReference>
<evidence type="ECO:0000256" key="2">
    <source>
        <dbReference type="ARBA" id="ARBA00006834"/>
    </source>
</evidence>
<feature type="domain" description="DM" evidence="22">
    <location>
        <begin position="1228"/>
        <end position="1275"/>
    </location>
</feature>
<feature type="transmembrane region" description="Helical" evidence="20">
    <location>
        <begin position="529"/>
        <end position="551"/>
    </location>
</feature>
<dbReference type="InterPro" id="IPR001873">
    <property type="entry name" value="ENaC"/>
</dbReference>
<evidence type="ECO:0000256" key="20">
    <source>
        <dbReference type="SAM" id="Phobius"/>
    </source>
</evidence>
<gene>
    <name evidence="23" type="ORF">GEV33_013703</name>
</gene>
<evidence type="ECO:0000259" key="22">
    <source>
        <dbReference type="PROSITE" id="PS50809"/>
    </source>
</evidence>
<dbReference type="GO" id="GO:0005634">
    <property type="term" value="C:nucleus"/>
    <property type="evidence" value="ECO:0007669"/>
    <property type="project" value="UniProtKB-SubCell"/>
</dbReference>
<evidence type="ECO:0000256" key="1">
    <source>
        <dbReference type="ARBA" id="ARBA00004141"/>
    </source>
</evidence>
<evidence type="ECO:0000256" key="4">
    <source>
        <dbReference type="ARBA" id="ARBA00022448"/>
    </source>
</evidence>
<dbReference type="PROSITE" id="PS50809">
    <property type="entry name" value="DM_2"/>
    <property type="match status" value="1"/>
</dbReference>
<dbReference type="EMBL" id="JABDTM020028350">
    <property type="protein sequence ID" value="KAH0809089.1"/>
    <property type="molecule type" value="Genomic_DNA"/>
</dbReference>
<dbReference type="SUPFAM" id="SSF82927">
    <property type="entry name" value="Cysteine-rich DNA binding domain, (DM domain)"/>
    <property type="match status" value="1"/>
</dbReference>
<dbReference type="Pfam" id="PF20146">
    <property type="entry name" value="NRF"/>
    <property type="match status" value="1"/>
</dbReference>
<reference evidence="23" key="2">
    <citation type="submission" date="2021-08" db="EMBL/GenBank/DDBJ databases">
        <authorList>
            <person name="Eriksson T."/>
        </authorList>
    </citation>
    <scope>NUCLEOTIDE SEQUENCE</scope>
    <source>
        <strain evidence="23">Stoneville</strain>
        <tissue evidence="23">Whole head</tissue>
    </source>
</reference>
<feature type="transmembrane region" description="Helical" evidence="20">
    <location>
        <begin position="603"/>
        <end position="620"/>
    </location>
</feature>
<evidence type="ECO:0000313" key="23">
    <source>
        <dbReference type="EMBL" id="KAH0809089.1"/>
    </source>
</evidence>
<dbReference type="PANTHER" id="PTHR11161:SF0">
    <property type="entry name" value="O-ACYLTRANSFERASE LIKE PROTEIN"/>
    <property type="match status" value="1"/>
</dbReference>
<feature type="transmembrane region" description="Helical" evidence="20">
    <location>
        <begin position="411"/>
        <end position="435"/>
    </location>
</feature>
<comment type="similarity">
    <text evidence="3 18">Belongs to the amiloride-sensitive sodium channel (TC 1.A.6) family.</text>
</comment>
<comment type="similarity">
    <text evidence="2">Belongs to the DMRT family.</text>
</comment>
<proteinExistence type="inferred from homology"/>
<feature type="transmembrane region" description="Helical" evidence="20">
    <location>
        <begin position="447"/>
        <end position="469"/>
    </location>
</feature>